<comment type="caution">
    <text evidence="1">The sequence shown here is derived from an EMBL/GenBank/DDBJ whole genome shotgun (WGS) entry which is preliminary data.</text>
</comment>
<organism evidence="1 2">
    <name type="scientific">Dorea formicigenerans</name>
    <dbReference type="NCBI Taxonomy" id="39486"/>
    <lineage>
        <taxon>Bacteria</taxon>
        <taxon>Bacillati</taxon>
        <taxon>Bacillota</taxon>
        <taxon>Clostridia</taxon>
        <taxon>Lachnospirales</taxon>
        <taxon>Lachnospiraceae</taxon>
        <taxon>Dorea</taxon>
    </lineage>
</organism>
<reference evidence="1 2" key="1">
    <citation type="submission" date="2018-08" db="EMBL/GenBank/DDBJ databases">
        <title>A genome reference for cultivated species of the human gut microbiota.</title>
        <authorList>
            <person name="Zou Y."/>
            <person name="Xue W."/>
            <person name="Luo G."/>
        </authorList>
    </citation>
    <scope>NUCLEOTIDE SEQUENCE [LARGE SCALE GENOMIC DNA]</scope>
    <source>
        <strain evidence="1 2">TF11-11</strain>
    </source>
</reference>
<evidence type="ECO:0000313" key="1">
    <source>
        <dbReference type="EMBL" id="RGK49154.1"/>
    </source>
</evidence>
<sequence length="257" mass="31301">MKVYTYELEEEFETIAEFIEKKYKICIKSKEQLVNFTKHALLFMMSLKIWKKHLVLYFKNLSKIEMYFEEMLSNIIHIIILGNIDMKMPALIMLRRTQEIILTYLYYAEHPVEYYKKESDDRTRPINGFNELKDYIKNYPYSMKYKISDQEMQEFVSEIIDQWGMQYRELSNYVHGTNSNFFQNTQYIDEFKFVKKDVNFLTKQIEMLSSIVNSLLIVFYFEDYIKFEEYAEKTLIRNAISNKFDYKKKIVSILKEI</sequence>
<name>A0A3E4MHZ8_9FIRM</name>
<proteinExistence type="predicted"/>
<dbReference type="EMBL" id="QSQQ01000005">
    <property type="protein sequence ID" value="RGK49154.1"/>
    <property type="molecule type" value="Genomic_DNA"/>
</dbReference>
<protein>
    <submittedName>
        <fullName evidence="1">Uncharacterized protein</fullName>
    </submittedName>
</protein>
<evidence type="ECO:0000313" key="2">
    <source>
        <dbReference type="Proteomes" id="UP000261208"/>
    </source>
</evidence>
<gene>
    <name evidence="1" type="ORF">DXD10_05485</name>
</gene>
<dbReference type="Proteomes" id="UP000261208">
    <property type="component" value="Unassembled WGS sequence"/>
</dbReference>
<dbReference type="RefSeq" id="WP_117649498.1">
    <property type="nucleotide sequence ID" value="NZ_QSQQ01000005.1"/>
</dbReference>
<accession>A0A3E4MHZ8</accession>
<dbReference type="AlphaFoldDB" id="A0A3E4MHZ8"/>